<dbReference type="Gene3D" id="3.20.20.70">
    <property type="entry name" value="Aldolase class I"/>
    <property type="match status" value="1"/>
</dbReference>
<comment type="similarity">
    <text evidence="4 9 10">Belongs to the triosephosphate isomerase family.</text>
</comment>
<evidence type="ECO:0000256" key="2">
    <source>
        <dbReference type="ARBA" id="ARBA00004680"/>
    </source>
</evidence>
<comment type="caution">
    <text evidence="12">The sequence shown here is derived from an EMBL/GenBank/DDBJ whole genome shotgun (WGS) entry which is preliminary data.</text>
</comment>
<dbReference type="GO" id="GO:0046166">
    <property type="term" value="P:glyceraldehyde-3-phosphate biosynthetic process"/>
    <property type="evidence" value="ECO:0007669"/>
    <property type="project" value="TreeGrafter"/>
</dbReference>
<feature type="active site" description="Proton acceptor" evidence="9">
    <location>
        <position position="238"/>
    </location>
</feature>
<feature type="binding site" evidence="9">
    <location>
        <begin position="81"/>
        <end position="83"/>
    </location>
    <ligand>
        <name>substrate</name>
    </ligand>
</feature>
<dbReference type="PANTHER" id="PTHR21139">
    <property type="entry name" value="TRIOSEPHOSPHATE ISOMERASE"/>
    <property type="match status" value="1"/>
</dbReference>
<accession>A0A6M1SM78</accession>
<dbReference type="GO" id="GO:0006096">
    <property type="term" value="P:glycolytic process"/>
    <property type="evidence" value="ECO:0007669"/>
    <property type="project" value="UniProtKB-UniRule"/>
</dbReference>
<proteinExistence type="inferred from homology"/>
<comment type="catalytic activity">
    <reaction evidence="1">
        <text>L-erythrulose 1-phosphate = D-erythrulose 4-phosphate</text>
        <dbReference type="Rhea" id="RHEA:49588"/>
        <dbReference type="ChEBI" id="CHEBI:58002"/>
        <dbReference type="ChEBI" id="CHEBI:90796"/>
        <dbReference type="EC" id="5.3.1.33"/>
    </reaction>
</comment>
<reference evidence="12 13" key="1">
    <citation type="submission" date="2020-02" db="EMBL/GenBank/DDBJ databases">
        <authorList>
            <person name="Khan S.A."/>
            <person name="Jeon C.O."/>
            <person name="Chun B.H."/>
        </authorList>
    </citation>
    <scope>NUCLEOTIDE SEQUENCE [LARGE SCALE GENOMIC DNA]</scope>
    <source>
        <strain evidence="12 13">H239</strain>
    </source>
</reference>
<protein>
    <recommendedName>
        <fullName evidence="9 10">Triosephosphate isomerase</fullName>
        <shortName evidence="9">TIM</shortName>
        <shortName evidence="9">TPI</shortName>
        <ecNumber evidence="9 10">5.3.1.1</ecNumber>
    </recommendedName>
    <alternativeName>
        <fullName evidence="9">Triose-phosphate isomerase</fullName>
    </alternativeName>
</protein>
<dbReference type="InterPro" id="IPR022896">
    <property type="entry name" value="TrioseP_Isoase_bac/euk"/>
</dbReference>
<dbReference type="UniPathway" id="UPA00109">
    <property type="reaction ID" value="UER00189"/>
</dbReference>
<dbReference type="Pfam" id="PF00121">
    <property type="entry name" value="TIM"/>
    <property type="match status" value="1"/>
</dbReference>
<dbReference type="FunFam" id="3.20.20.70:FF:000016">
    <property type="entry name" value="Triosephosphate isomerase"/>
    <property type="match status" value="1"/>
</dbReference>
<dbReference type="GO" id="GO:0004807">
    <property type="term" value="F:triose-phosphate isomerase activity"/>
    <property type="evidence" value="ECO:0007669"/>
    <property type="project" value="UniProtKB-UniRule"/>
</dbReference>
<dbReference type="GO" id="GO:0005829">
    <property type="term" value="C:cytosol"/>
    <property type="evidence" value="ECO:0007669"/>
    <property type="project" value="TreeGrafter"/>
</dbReference>
<dbReference type="InterPro" id="IPR020861">
    <property type="entry name" value="Triosephosphate_isomerase_AS"/>
</dbReference>
<comment type="pathway">
    <text evidence="3">Carbohydrate metabolism; erythritol degradation.</text>
</comment>
<dbReference type="CDD" id="cd00311">
    <property type="entry name" value="TIM"/>
    <property type="match status" value="1"/>
</dbReference>
<dbReference type="UniPathway" id="UPA00138"/>
<evidence type="ECO:0000256" key="9">
    <source>
        <dbReference type="HAMAP-Rule" id="MF_00147"/>
    </source>
</evidence>
<feature type="binding site" evidence="9">
    <location>
        <position position="244"/>
    </location>
    <ligand>
        <name>substrate</name>
    </ligand>
</feature>
<dbReference type="InterPro" id="IPR013785">
    <property type="entry name" value="Aldolase_TIM"/>
</dbReference>
<evidence type="ECO:0000256" key="11">
    <source>
        <dbReference type="SAM" id="MobiDB-lite"/>
    </source>
</evidence>
<evidence type="ECO:0000256" key="8">
    <source>
        <dbReference type="ARBA" id="ARBA00023235"/>
    </source>
</evidence>
<evidence type="ECO:0000256" key="6">
    <source>
        <dbReference type="ARBA" id="ARBA00022490"/>
    </source>
</evidence>
<dbReference type="UniPathway" id="UPA01066"/>
<evidence type="ECO:0000256" key="7">
    <source>
        <dbReference type="ARBA" id="ARBA00023152"/>
    </source>
</evidence>
<dbReference type="EMBL" id="JAALFG010000002">
    <property type="protein sequence ID" value="NGP17646.1"/>
    <property type="molecule type" value="Genomic_DNA"/>
</dbReference>
<gene>
    <name evidence="9" type="primary">tpiA</name>
    <name evidence="12" type="ORF">G5575_08205</name>
</gene>
<reference evidence="12 13" key="2">
    <citation type="submission" date="2020-03" db="EMBL/GenBank/DDBJ databases">
        <title>Devosia chinhatensis sp. nov., isolated from a hexachlorocyclohexane (HCH) dump site in India.</title>
        <authorList>
            <person name="Kumar M."/>
            <person name="Lal R."/>
        </authorList>
    </citation>
    <scope>NUCLEOTIDE SEQUENCE [LARGE SCALE GENOMIC DNA]</scope>
    <source>
        <strain evidence="12 13">H239</strain>
    </source>
</reference>
<evidence type="ECO:0000256" key="5">
    <source>
        <dbReference type="ARBA" id="ARBA00022432"/>
    </source>
</evidence>
<dbReference type="PROSITE" id="PS51440">
    <property type="entry name" value="TIM_2"/>
    <property type="match status" value="1"/>
</dbReference>
<keyword evidence="6 9" id="KW-0963">Cytoplasm</keyword>
<comment type="function">
    <text evidence="9">Involved in the gluconeogenesis. Catalyzes stereospecifically the conversion of dihydroxyacetone phosphate (DHAP) to D-glyceraldehyde-3-phosphate (G3P).</text>
</comment>
<dbReference type="Proteomes" id="UP000474802">
    <property type="component" value="Unassembled WGS sequence"/>
</dbReference>
<comment type="pathway">
    <text evidence="2 9 10">Carbohydrate degradation; glycolysis; D-glyceraldehyde 3-phosphate from glycerone phosphate: step 1/1.</text>
</comment>
<dbReference type="InterPro" id="IPR000652">
    <property type="entry name" value="Triosephosphate_isomerase"/>
</dbReference>
<comment type="pathway">
    <text evidence="9 10">Carbohydrate biosynthesis; gluconeogenesis.</text>
</comment>
<keyword evidence="5 9" id="KW-0312">Gluconeogenesis</keyword>
<comment type="subcellular location">
    <subcellularLocation>
        <location evidence="9 10">Cytoplasm</location>
    </subcellularLocation>
</comment>
<name>A0A6M1SM78_9HYPH</name>
<dbReference type="GO" id="GO:0019563">
    <property type="term" value="P:glycerol catabolic process"/>
    <property type="evidence" value="ECO:0007669"/>
    <property type="project" value="TreeGrafter"/>
</dbReference>
<dbReference type="GO" id="GO:0006094">
    <property type="term" value="P:gluconeogenesis"/>
    <property type="evidence" value="ECO:0007669"/>
    <property type="project" value="UniProtKB-UniRule"/>
</dbReference>
<feature type="binding site" evidence="9">
    <location>
        <begin position="304"/>
        <end position="305"/>
    </location>
    <ligand>
        <name>substrate</name>
    </ligand>
</feature>
<evidence type="ECO:0000256" key="1">
    <source>
        <dbReference type="ARBA" id="ARBA00000148"/>
    </source>
</evidence>
<sequence length="320" mass="33382">MPKPATPTSRNPPRIFPGQDFAKPRKPSSISSVPVRGPRLYRSCEPRLEDNTAAGVRANLSLAQEAGVARLTTISPLIAGNWKMNGLTHSLDEMAELARLLTTGAAPRAIVVVCPPATLLSAVAAQGASSGILAGGQDCHPQSSGAHTGDISASMLADAGAQFVIVGHSERRQLHGETDDVVRSKAEAAIGAGLKPIICIGETEAERDAGQAEHVVSGQLAASLPEAASVHEVVVAYEPIWAIGTDRTPSLEDIAAMHASIRTCLTERFGERGESIRIIYGGSVKPHNAREILDVDNVNGALVGGASLLAKDFYTIISAV</sequence>
<dbReference type="PANTHER" id="PTHR21139:SF42">
    <property type="entry name" value="TRIOSEPHOSPHATE ISOMERASE"/>
    <property type="match status" value="1"/>
</dbReference>
<feature type="active site" description="Electrophile" evidence="9">
    <location>
        <position position="168"/>
    </location>
</feature>
<dbReference type="EC" id="5.3.1.1" evidence="9 10"/>
<feature type="region of interest" description="Disordered" evidence="11">
    <location>
        <begin position="1"/>
        <end position="37"/>
    </location>
</feature>
<dbReference type="PROSITE" id="PS00171">
    <property type="entry name" value="TIM_1"/>
    <property type="match status" value="1"/>
</dbReference>
<evidence type="ECO:0000313" key="12">
    <source>
        <dbReference type="EMBL" id="NGP17646.1"/>
    </source>
</evidence>
<organism evidence="12 13">
    <name type="scientific">Devosia aurantiaca</name>
    <dbReference type="NCBI Taxonomy" id="2714858"/>
    <lineage>
        <taxon>Bacteria</taxon>
        <taxon>Pseudomonadati</taxon>
        <taxon>Pseudomonadota</taxon>
        <taxon>Alphaproteobacteria</taxon>
        <taxon>Hyphomicrobiales</taxon>
        <taxon>Devosiaceae</taxon>
        <taxon>Devosia</taxon>
    </lineage>
</organism>
<dbReference type="NCBIfam" id="TIGR00419">
    <property type="entry name" value="tim"/>
    <property type="match status" value="1"/>
</dbReference>
<dbReference type="HAMAP" id="MF_00147_B">
    <property type="entry name" value="TIM_B"/>
    <property type="match status" value="1"/>
</dbReference>
<evidence type="ECO:0000256" key="10">
    <source>
        <dbReference type="RuleBase" id="RU363013"/>
    </source>
</evidence>
<dbReference type="SUPFAM" id="SSF51351">
    <property type="entry name" value="Triosephosphate isomerase (TIM)"/>
    <property type="match status" value="1"/>
</dbReference>
<feature type="compositionally biased region" description="Polar residues" evidence="11">
    <location>
        <begin position="1"/>
        <end position="11"/>
    </location>
</feature>
<evidence type="ECO:0000256" key="3">
    <source>
        <dbReference type="ARBA" id="ARBA00004939"/>
    </source>
</evidence>
<keyword evidence="8 9" id="KW-0413">Isomerase</keyword>
<dbReference type="AlphaFoldDB" id="A0A6M1SM78"/>
<comment type="catalytic activity">
    <reaction evidence="9 10">
        <text>D-glyceraldehyde 3-phosphate = dihydroxyacetone phosphate</text>
        <dbReference type="Rhea" id="RHEA:18585"/>
        <dbReference type="ChEBI" id="CHEBI:57642"/>
        <dbReference type="ChEBI" id="CHEBI:59776"/>
        <dbReference type="EC" id="5.3.1.1"/>
    </reaction>
</comment>
<evidence type="ECO:0000256" key="4">
    <source>
        <dbReference type="ARBA" id="ARBA00007422"/>
    </source>
</evidence>
<keyword evidence="13" id="KW-1185">Reference proteome</keyword>
<dbReference type="InterPro" id="IPR035990">
    <property type="entry name" value="TIM_sf"/>
</dbReference>
<feature type="binding site" evidence="9">
    <location>
        <position position="283"/>
    </location>
    <ligand>
        <name>substrate</name>
    </ligand>
</feature>
<comment type="subunit">
    <text evidence="9 10">Homodimer.</text>
</comment>
<keyword evidence="7 9" id="KW-0324">Glycolysis</keyword>
<evidence type="ECO:0000313" key="13">
    <source>
        <dbReference type="Proteomes" id="UP000474802"/>
    </source>
</evidence>